<dbReference type="Proteomes" id="UP000001304">
    <property type="component" value="Chromosome"/>
</dbReference>
<accession>E0SRV9</accession>
<dbReference type="BioCyc" id="IAGG583356:GHAH-1680-MONOMER"/>
<protein>
    <submittedName>
        <fullName evidence="2">Uncharacterized protein</fullName>
    </submittedName>
</protein>
<dbReference type="AlphaFoldDB" id="E0SRV9"/>
<name>E0SRV9_IGNAA</name>
<keyword evidence="1" id="KW-1133">Transmembrane helix</keyword>
<keyword evidence="3" id="KW-1185">Reference proteome</keyword>
<reference evidence="2 3" key="1">
    <citation type="journal article" date="2010" name="Stand. Genomic Sci.">
        <title>Complete genome sequence of Ignisphaera aggregans type strain (AQ1.S1).</title>
        <authorList>
            <person name="Goker M."/>
            <person name="Held B."/>
            <person name="Lapidus A."/>
            <person name="Nolan M."/>
            <person name="Spring S."/>
            <person name="Yasawong M."/>
            <person name="Lucas S."/>
            <person name="Glavina Del Rio T."/>
            <person name="Tice H."/>
            <person name="Cheng J.F."/>
            <person name="Goodwin L."/>
            <person name="Tapia R."/>
            <person name="Pitluck S."/>
            <person name="Liolios K."/>
            <person name="Ivanova N."/>
            <person name="Mavromatis K."/>
            <person name="Mikhailova N."/>
            <person name="Pati A."/>
            <person name="Chen A."/>
            <person name="Palaniappan K."/>
            <person name="Brambilla E."/>
            <person name="Land M."/>
            <person name="Hauser L."/>
            <person name="Chang Y.J."/>
            <person name="Jeffries C.D."/>
            <person name="Brettin T."/>
            <person name="Detter J.C."/>
            <person name="Han C."/>
            <person name="Rohde M."/>
            <person name="Sikorski J."/>
            <person name="Woyke T."/>
            <person name="Bristow J."/>
            <person name="Eisen J.A."/>
            <person name="Markowitz V."/>
            <person name="Hugenholtz P."/>
            <person name="Kyrpides N.C."/>
            <person name="Klenk H.P."/>
        </authorList>
    </citation>
    <scope>NUCLEOTIDE SEQUENCE [LARGE SCALE GENOMIC DNA]</scope>
    <source>
        <strain evidence="3">DSM 17230 / JCM 13409 / AQ1.S1</strain>
    </source>
</reference>
<evidence type="ECO:0000256" key="1">
    <source>
        <dbReference type="SAM" id="Phobius"/>
    </source>
</evidence>
<feature type="transmembrane region" description="Helical" evidence="1">
    <location>
        <begin position="23"/>
        <end position="43"/>
    </location>
</feature>
<organism evidence="2 3">
    <name type="scientific">Ignisphaera aggregans (strain DSM 17230 / JCM 13409 / AQ1.S1)</name>
    <dbReference type="NCBI Taxonomy" id="583356"/>
    <lineage>
        <taxon>Archaea</taxon>
        <taxon>Thermoproteota</taxon>
        <taxon>Thermoprotei</taxon>
        <taxon>Desulfurococcales</taxon>
        <taxon>Desulfurococcaceae</taxon>
        <taxon>Ignisphaera</taxon>
    </lineage>
</organism>
<dbReference type="KEGG" id="iag:Igag_1693"/>
<sequence length="194" mass="22289">MYYKGHSMSKVIRRKKYRSYRPFIYIVAIAIVVIAIAISYNLYSSRYPSEILIALNQSIDVYKYYVDIVRLTDIGFYVPVTIAIGDDGKPIAVVRGEALDKNLWNNLLNSKFNGSIIVLTEQRSIITNSSVIDNISSTVIEICRLLNVTNPRGIAIMFGLSTCPHCANQRKFFYNNNIRYIFIELDKRDVIMRL</sequence>
<gene>
    <name evidence="2" type="ordered locus">Igag_1693</name>
</gene>
<dbReference type="STRING" id="583356.Igag_1693"/>
<dbReference type="EMBL" id="CP002098">
    <property type="protein sequence ID" value="ADM28490.1"/>
    <property type="molecule type" value="Genomic_DNA"/>
</dbReference>
<proteinExistence type="predicted"/>
<evidence type="ECO:0000313" key="3">
    <source>
        <dbReference type="Proteomes" id="UP000001304"/>
    </source>
</evidence>
<keyword evidence="1" id="KW-0812">Transmembrane</keyword>
<dbReference type="Gene3D" id="3.40.30.10">
    <property type="entry name" value="Glutaredoxin"/>
    <property type="match status" value="1"/>
</dbReference>
<dbReference type="HOGENOM" id="CLU_1399730_0_0_2"/>
<keyword evidence="1" id="KW-0472">Membrane</keyword>
<evidence type="ECO:0000313" key="2">
    <source>
        <dbReference type="EMBL" id="ADM28490.1"/>
    </source>
</evidence>